<dbReference type="AlphaFoldDB" id="A0A0M4U576"/>
<sequence>MNMVNDESKLMRLFYYVPVLILLTTPQTLWACLPHSPSDVFIGRVQALSPVPEVNQPINFDVQFSRHRFVFRPFLTWFKYSKPQQWRSNFELKNIEKNELVIGLAYNPDGSKPADYTISSLAALRCENDTLIIGKPVVSFVAWNRENDSCRHDGATPIGILDGFFTENQAYYLHKLQEKYPTCEQLESAFPITVDGANGADVVNKMSNVDEKPQPSEANSSLWQHLKQWLKQLF</sequence>
<accession>A0A0M4U576</accession>
<organism evidence="1 2">
    <name type="scientific">Psychrobacter urativorans</name>
    <dbReference type="NCBI Taxonomy" id="45610"/>
    <lineage>
        <taxon>Bacteria</taxon>
        <taxon>Pseudomonadati</taxon>
        <taxon>Pseudomonadota</taxon>
        <taxon>Gammaproteobacteria</taxon>
        <taxon>Moraxellales</taxon>
        <taxon>Moraxellaceae</taxon>
        <taxon>Psychrobacter</taxon>
    </lineage>
</organism>
<protein>
    <submittedName>
        <fullName evidence="1">Uncharacterized protein</fullName>
    </submittedName>
</protein>
<reference evidence="1 2" key="1">
    <citation type="submission" date="2015-09" db="EMBL/GenBank/DDBJ databases">
        <title>Complete genome of Psychrobacter urativorans R10.10B.</title>
        <authorList>
            <person name="See-Too W.S."/>
            <person name="Chan K.G."/>
        </authorList>
    </citation>
    <scope>NUCLEOTIDE SEQUENCE [LARGE SCALE GENOMIC DNA]</scope>
    <source>
        <strain evidence="1 2">R10.10B</strain>
    </source>
</reference>
<proteinExistence type="predicted"/>
<keyword evidence="2" id="KW-1185">Reference proteome</keyword>
<evidence type="ECO:0000313" key="2">
    <source>
        <dbReference type="Proteomes" id="UP000059847"/>
    </source>
</evidence>
<evidence type="ECO:0000313" key="1">
    <source>
        <dbReference type="EMBL" id="ALF58789.1"/>
    </source>
</evidence>
<dbReference type="Proteomes" id="UP000059847">
    <property type="component" value="Chromosome"/>
</dbReference>
<name>A0A0M4U576_9GAMM</name>
<dbReference type="EMBL" id="CP012678">
    <property type="protein sequence ID" value="ALF58789.1"/>
    <property type="molecule type" value="Genomic_DNA"/>
</dbReference>
<dbReference type="KEGG" id="pur:AOC03_00930"/>
<dbReference type="STRING" id="45610.AOC03_00930"/>
<gene>
    <name evidence="1" type="ORF">AOC03_00930</name>
</gene>